<accession>A0A4Y2I4T4</accession>
<name>A0A4Y2I4T4_ARAVE</name>
<reference evidence="1 2" key="1">
    <citation type="journal article" date="2019" name="Sci. Rep.">
        <title>Orb-weaving spider Araneus ventricosus genome elucidates the spidroin gene catalogue.</title>
        <authorList>
            <person name="Kono N."/>
            <person name="Nakamura H."/>
            <person name="Ohtoshi R."/>
            <person name="Moran D.A.P."/>
            <person name="Shinohara A."/>
            <person name="Yoshida Y."/>
            <person name="Fujiwara M."/>
            <person name="Mori M."/>
            <person name="Tomita M."/>
            <person name="Arakawa K."/>
        </authorList>
    </citation>
    <scope>NUCLEOTIDE SEQUENCE [LARGE SCALE GENOMIC DNA]</scope>
</reference>
<comment type="caution">
    <text evidence="1">The sequence shown here is derived from an EMBL/GenBank/DDBJ whole genome shotgun (WGS) entry which is preliminary data.</text>
</comment>
<gene>
    <name evidence="1" type="ORF">AVEN_67700_1</name>
</gene>
<evidence type="ECO:0000313" key="1">
    <source>
        <dbReference type="EMBL" id="GBM72733.1"/>
    </source>
</evidence>
<protein>
    <submittedName>
        <fullName evidence="1">Uncharacterized protein</fullName>
    </submittedName>
</protein>
<proteinExistence type="predicted"/>
<dbReference type="Proteomes" id="UP000499080">
    <property type="component" value="Unassembled WGS sequence"/>
</dbReference>
<organism evidence="1 2">
    <name type="scientific">Araneus ventricosus</name>
    <name type="common">Orbweaver spider</name>
    <name type="synonym">Epeira ventricosa</name>
    <dbReference type="NCBI Taxonomy" id="182803"/>
    <lineage>
        <taxon>Eukaryota</taxon>
        <taxon>Metazoa</taxon>
        <taxon>Ecdysozoa</taxon>
        <taxon>Arthropoda</taxon>
        <taxon>Chelicerata</taxon>
        <taxon>Arachnida</taxon>
        <taxon>Araneae</taxon>
        <taxon>Araneomorphae</taxon>
        <taxon>Entelegynae</taxon>
        <taxon>Araneoidea</taxon>
        <taxon>Araneidae</taxon>
        <taxon>Araneus</taxon>
    </lineage>
</organism>
<keyword evidence="2" id="KW-1185">Reference proteome</keyword>
<dbReference type="EMBL" id="BGPR01002396">
    <property type="protein sequence ID" value="GBM72733.1"/>
    <property type="molecule type" value="Genomic_DNA"/>
</dbReference>
<evidence type="ECO:0000313" key="2">
    <source>
        <dbReference type="Proteomes" id="UP000499080"/>
    </source>
</evidence>
<sequence length="182" mass="20071">MECLQSCRTHNLRMTQNYRILFQYPTCSLKTPPQFLLCCLIVAGVIALGGMGDKLSPTVSSSLIAIRLKKLGDIALATPHIIPATLLQSPPFAADSAPAEKLNPPAYPSSRNLHPHPDAGRCPIKNWISRVTEEDFLFEITEEKEKDNDETDPIAIFIDIPGSSSISSVPTGIFFKPFIHKR</sequence>
<dbReference type="AlphaFoldDB" id="A0A4Y2I4T4"/>